<name>A0A4V0YQU0_9BACT</name>
<dbReference type="OrthoDB" id="5320891at2"/>
<evidence type="ECO:0000313" key="2">
    <source>
        <dbReference type="Proteomes" id="UP000293296"/>
    </source>
</evidence>
<dbReference type="GO" id="GO:0008168">
    <property type="term" value="F:methyltransferase activity"/>
    <property type="evidence" value="ECO:0007669"/>
    <property type="project" value="UniProtKB-KW"/>
</dbReference>
<dbReference type="Gene3D" id="3.40.50.150">
    <property type="entry name" value="Vaccinia Virus protein VP39"/>
    <property type="match status" value="1"/>
</dbReference>
<proteinExistence type="predicted"/>
<protein>
    <submittedName>
        <fullName evidence="1">Methyltransferase</fullName>
    </submittedName>
</protein>
<dbReference type="Proteomes" id="UP000293296">
    <property type="component" value="Chromosome"/>
</dbReference>
<keyword evidence="1" id="KW-0808">Transferase</keyword>
<dbReference type="SUPFAM" id="SSF53335">
    <property type="entry name" value="S-adenosyl-L-methionine-dependent methyltransferases"/>
    <property type="match status" value="1"/>
</dbReference>
<dbReference type="GO" id="GO:0032259">
    <property type="term" value="P:methylation"/>
    <property type="evidence" value="ECO:0007669"/>
    <property type="project" value="UniProtKB-KW"/>
</dbReference>
<dbReference type="RefSeq" id="WP_129352098.1">
    <property type="nucleotide sequence ID" value="NZ_CP026538.1"/>
</dbReference>
<reference evidence="1 2" key="1">
    <citation type="submission" date="2018-02" db="EMBL/GenBank/DDBJ databases">
        <title>Genome sequence of Desulfovibrio carbinolicus DSM 3852.</title>
        <authorList>
            <person name="Wilbanks E."/>
            <person name="Skennerton C.T."/>
            <person name="Orphan V.J."/>
        </authorList>
    </citation>
    <scope>NUCLEOTIDE SEQUENCE [LARGE SCALE GENOMIC DNA]</scope>
    <source>
        <strain evidence="1 2">DSM 3852</strain>
    </source>
</reference>
<dbReference type="EMBL" id="CP026538">
    <property type="protein sequence ID" value="QAZ67472.1"/>
    <property type="molecule type" value="Genomic_DNA"/>
</dbReference>
<dbReference type="AlphaFoldDB" id="A0A4V0YQU0"/>
<sequence length="253" mass="28499">MRNIVHLSEALPVNMTDYWHDIASLEHFWVRRRLEVFRALAGQTARDMGPAADIGCGRGLLQSQLEREYGLAVDGFDLDENALAHNLSTSSGLYVYNIHDRLPELAGKYKTIFLFDVLEHVANELGFLASALHHLRPGGLLYVNLPAYQHLFSAYDTMAGHLRRYTLAQAEDLGRRAGLRLVKSTYWGAPYYPLLVVRKFLLRLKKTESDIVATGFDARSDRLNTVLGHLGRLEPLPQRLLGTSVMLAWQKGA</sequence>
<organism evidence="1 2">
    <name type="scientific">Solidesulfovibrio carbinolicus</name>
    <dbReference type="NCBI Taxonomy" id="296842"/>
    <lineage>
        <taxon>Bacteria</taxon>
        <taxon>Pseudomonadati</taxon>
        <taxon>Thermodesulfobacteriota</taxon>
        <taxon>Desulfovibrionia</taxon>
        <taxon>Desulfovibrionales</taxon>
        <taxon>Desulfovibrionaceae</taxon>
        <taxon>Solidesulfovibrio</taxon>
    </lineage>
</organism>
<keyword evidence="2" id="KW-1185">Reference proteome</keyword>
<dbReference type="InterPro" id="IPR029063">
    <property type="entry name" value="SAM-dependent_MTases_sf"/>
</dbReference>
<keyword evidence="1" id="KW-0489">Methyltransferase</keyword>
<dbReference type="CDD" id="cd02440">
    <property type="entry name" value="AdoMet_MTases"/>
    <property type="match status" value="1"/>
</dbReference>
<dbReference type="Pfam" id="PF13489">
    <property type="entry name" value="Methyltransf_23"/>
    <property type="match status" value="1"/>
</dbReference>
<gene>
    <name evidence="1" type="ORF">C3Y92_09650</name>
</gene>
<dbReference type="KEGG" id="dcb:C3Y92_09650"/>
<evidence type="ECO:0000313" key="1">
    <source>
        <dbReference type="EMBL" id="QAZ67472.1"/>
    </source>
</evidence>
<accession>A0A4V0YQU0</accession>